<evidence type="ECO:0000313" key="2">
    <source>
        <dbReference type="Proteomes" id="UP000290932"/>
    </source>
</evidence>
<keyword evidence="2" id="KW-1185">Reference proteome</keyword>
<evidence type="ECO:0000313" key="1">
    <source>
        <dbReference type="EMBL" id="RXE57043.1"/>
    </source>
</evidence>
<accession>A0A498H2M4</accession>
<sequence>MKPADTFRGGTDVVREDESAHCFTGHEKCEAERSGYRFPSGEGGFASSSFVGKGTVFFFVREMEGIGWMEDPFSHGRGEMSEPAYRRCRVV</sequence>
<dbReference type="AlphaFoldDB" id="A0A498H2M4"/>
<organism evidence="1 2">
    <name type="scientific">Methanoculleus taiwanensis</name>
    <dbReference type="NCBI Taxonomy" id="1550565"/>
    <lineage>
        <taxon>Archaea</taxon>
        <taxon>Methanobacteriati</taxon>
        <taxon>Methanobacteriota</taxon>
        <taxon>Stenosarchaea group</taxon>
        <taxon>Methanomicrobia</taxon>
        <taxon>Methanomicrobiales</taxon>
        <taxon>Methanomicrobiaceae</taxon>
        <taxon>Methanoculleus</taxon>
    </lineage>
</organism>
<reference evidence="1 2" key="1">
    <citation type="journal article" date="2015" name="Int. J. Syst. Evol. Microbiol.">
        <title>Methanoculleus taiwanensis sp. nov., a methanogen isolated from deep marine sediment at the deformation front area near Taiwan.</title>
        <authorList>
            <person name="Weng C.Y."/>
            <person name="Chen S.C."/>
            <person name="Lai M.C."/>
            <person name="Wu S.Y."/>
            <person name="Lin S."/>
            <person name="Yang T.F."/>
            <person name="Chen P.C."/>
        </authorList>
    </citation>
    <scope>NUCLEOTIDE SEQUENCE [LARGE SCALE GENOMIC DNA]</scope>
    <source>
        <strain evidence="1 2">CYW4</strain>
    </source>
</reference>
<dbReference type="EMBL" id="LHQS01000001">
    <property type="protein sequence ID" value="RXE57043.1"/>
    <property type="molecule type" value="Genomic_DNA"/>
</dbReference>
<comment type="caution">
    <text evidence="1">The sequence shown here is derived from an EMBL/GenBank/DDBJ whole genome shotgun (WGS) entry which is preliminary data.</text>
</comment>
<proteinExistence type="predicted"/>
<gene>
    <name evidence="1" type="ORF">ABH15_02620</name>
</gene>
<protein>
    <submittedName>
        <fullName evidence="1">Uncharacterized protein</fullName>
    </submittedName>
</protein>
<dbReference type="RefSeq" id="WP_128692800.1">
    <property type="nucleotide sequence ID" value="NZ_LHQS01000001.1"/>
</dbReference>
<dbReference type="Proteomes" id="UP000290932">
    <property type="component" value="Unassembled WGS sequence"/>
</dbReference>
<name>A0A498H2M4_9EURY</name>